<gene>
    <name evidence="2" type="ORF">UFOPK1561_00574</name>
</gene>
<protein>
    <submittedName>
        <fullName evidence="2">Unannotated protein</fullName>
    </submittedName>
</protein>
<accession>A0A6J6CVB5</accession>
<sequence>MSGEETLFPVVMRGYERDAVDRSILELRKELMQVSGQNAQLASELKEVQSQLEAAKAAMAEAADPTYSGVGAKAALILSTAEDQAIKLTQDAQRDVERSRKTLADEIENLRGEAKGYYDSLVAEAQRRADRILAAARGDYEDLLSKARSDAASLSEESLRDAGAIRGAISTEVARMRATANREIEAKKAAVDRDLAEQKLIAFRERTRGLDADAANALVTKQARIDLELELTARRQEAESEYLRKHQEAVAATQKYLDDANSQLASALTRSGAARLEAETLEAAAISINQQTTEIARKKADAIIAAAEAESREILSKTQSEIEKKYAAEKSKLEKLQSERESVEVYLRNLRNVLKGE</sequence>
<dbReference type="AlphaFoldDB" id="A0A6J6CVB5"/>
<organism evidence="2">
    <name type="scientific">freshwater metagenome</name>
    <dbReference type="NCBI Taxonomy" id="449393"/>
    <lineage>
        <taxon>unclassified sequences</taxon>
        <taxon>metagenomes</taxon>
        <taxon>ecological metagenomes</taxon>
    </lineage>
</organism>
<name>A0A6J6CVB5_9ZZZZ</name>
<dbReference type="EMBL" id="CAEZSZ010000056">
    <property type="protein sequence ID" value="CAB4555520.1"/>
    <property type="molecule type" value="Genomic_DNA"/>
</dbReference>
<evidence type="ECO:0000256" key="1">
    <source>
        <dbReference type="SAM" id="Coils"/>
    </source>
</evidence>
<feature type="coiled-coil region" evidence="1">
    <location>
        <begin position="24"/>
        <end position="58"/>
    </location>
</feature>
<reference evidence="2" key="1">
    <citation type="submission" date="2020-05" db="EMBL/GenBank/DDBJ databases">
        <authorList>
            <person name="Chiriac C."/>
            <person name="Salcher M."/>
            <person name="Ghai R."/>
            <person name="Kavagutti S V."/>
        </authorList>
    </citation>
    <scope>NUCLEOTIDE SEQUENCE</scope>
</reference>
<evidence type="ECO:0000313" key="2">
    <source>
        <dbReference type="EMBL" id="CAB4555520.1"/>
    </source>
</evidence>
<feature type="coiled-coil region" evidence="1">
    <location>
        <begin position="319"/>
        <end position="353"/>
    </location>
</feature>
<proteinExistence type="predicted"/>
<keyword evidence="1" id="KW-0175">Coiled coil</keyword>